<dbReference type="HOGENOM" id="CLU_132754_1_0_1"/>
<dbReference type="KEGG" id="tca:656363"/>
<dbReference type="EMBL" id="KQ971352">
    <property type="protein sequence ID" value="EFA07674.2"/>
    <property type="molecule type" value="Genomic_DNA"/>
</dbReference>
<reference evidence="4 5" key="1">
    <citation type="journal article" date="2008" name="Nature">
        <title>The genome of the model beetle and pest Tribolium castaneum.</title>
        <authorList>
            <consortium name="Tribolium Genome Sequencing Consortium"/>
            <person name="Richards S."/>
            <person name="Gibbs R.A."/>
            <person name="Weinstock G.M."/>
            <person name="Brown S.J."/>
            <person name="Denell R."/>
            <person name="Beeman R.W."/>
            <person name="Gibbs R."/>
            <person name="Beeman R.W."/>
            <person name="Brown S.J."/>
            <person name="Bucher G."/>
            <person name="Friedrich M."/>
            <person name="Grimmelikhuijzen C.J."/>
            <person name="Klingler M."/>
            <person name="Lorenzen M."/>
            <person name="Richards S."/>
            <person name="Roth S."/>
            <person name="Schroder R."/>
            <person name="Tautz D."/>
            <person name="Zdobnov E.M."/>
            <person name="Muzny D."/>
            <person name="Gibbs R.A."/>
            <person name="Weinstock G.M."/>
            <person name="Attaway T."/>
            <person name="Bell S."/>
            <person name="Buhay C.J."/>
            <person name="Chandrabose M.N."/>
            <person name="Chavez D."/>
            <person name="Clerk-Blankenburg K.P."/>
            <person name="Cree A."/>
            <person name="Dao M."/>
            <person name="Davis C."/>
            <person name="Chacko J."/>
            <person name="Dinh H."/>
            <person name="Dugan-Rocha S."/>
            <person name="Fowler G."/>
            <person name="Garner T.T."/>
            <person name="Garnes J."/>
            <person name="Gnirke A."/>
            <person name="Hawes A."/>
            <person name="Hernandez J."/>
            <person name="Hines S."/>
            <person name="Holder M."/>
            <person name="Hume J."/>
            <person name="Jhangiani S.N."/>
            <person name="Joshi V."/>
            <person name="Khan Z.M."/>
            <person name="Jackson L."/>
            <person name="Kovar C."/>
            <person name="Kowis A."/>
            <person name="Lee S."/>
            <person name="Lewis L.R."/>
            <person name="Margolis J."/>
            <person name="Morgan M."/>
            <person name="Nazareth L.V."/>
            <person name="Nguyen N."/>
            <person name="Okwuonu G."/>
            <person name="Parker D."/>
            <person name="Richards S."/>
            <person name="Ruiz S.J."/>
            <person name="Santibanez J."/>
            <person name="Savard J."/>
            <person name="Scherer S.E."/>
            <person name="Schneider B."/>
            <person name="Sodergren E."/>
            <person name="Tautz D."/>
            <person name="Vattahil S."/>
            <person name="Villasana D."/>
            <person name="White C.S."/>
            <person name="Wright R."/>
            <person name="Park Y."/>
            <person name="Beeman R.W."/>
            <person name="Lord J."/>
            <person name="Oppert B."/>
            <person name="Lorenzen M."/>
            <person name="Brown S."/>
            <person name="Wang L."/>
            <person name="Savard J."/>
            <person name="Tautz D."/>
            <person name="Richards S."/>
            <person name="Weinstock G."/>
            <person name="Gibbs R.A."/>
            <person name="Liu Y."/>
            <person name="Worley K."/>
            <person name="Weinstock G."/>
            <person name="Elsik C.G."/>
            <person name="Reese J.T."/>
            <person name="Elhaik E."/>
            <person name="Landan G."/>
            <person name="Graur D."/>
            <person name="Arensburger P."/>
            <person name="Atkinson P."/>
            <person name="Beeman R.W."/>
            <person name="Beidler J."/>
            <person name="Brown S.J."/>
            <person name="Demuth J.P."/>
            <person name="Drury D.W."/>
            <person name="Du Y.Z."/>
            <person name="Fujiwara H."/>
            <person name="Lorenzen M."/>
            <person name="Maselli V."/>
            <person name="Osanai M."/>
            <person name="Park Y."/>
            <person name="Robertson H.M."/>
            <person name="Tu Z."/>
            <person name="Wang J.J."/>
            <person name="Wang S."/>
            <person name="Richards S."/>
            <person name="Song H."/>
            <person name="Zhang L."/>
            <person name="Sodergren E."/>
            <person name="Werner D."/>
            <person name="Stanke M."/>
            <person name="Morgenstern B."/>
            <person name="Solovyev V."/>
            <person name="Kosarev P."/>
            <person name="Brown G."/>
            <person name="Chen H.C."/>
            <person name="Ermolaeva O."/>
            <person name="Hlavina W."/>
            <person name="Kapustin Y."/>
            <person name="Kiryutin B."/>
            <person name="Kitts P."/>
            <person name="Maglott D."/>
            <person name="Pruitt K."/>
            <person name="Sapojnikov V."/>
            <person name="Souvorov A."/>
            <person name="Mackey A.J."/>
            <person name="Waterhouse R.M."/>
            <person name="Wyder S."/>
            <person name="Zdobnov E.M."/>
            <person name="Zdobnov E.M."/>
            <person name="Wyder S."/>
            <person name="Kriventseva E.V."/>
            <person name="Kadowaki T."/>
            <person name="Bork P."/>
            <person name="Aranda M."/>
            <person name="Bao R."/>
            <person name="Beermann A."/>
            <person name="Berns N."/>
            <person name="Bolognesi R."/>
            <person name="Bonneton F."/>
            <person name="Bopp D."/>
            <person name="Brown S.J."/>
            <person name="Bucher G."/>
            <person name="Butts T."/>
            <person name="Chaumot A."/>
            <person name="Denell R.E."/>
            <person name="Ferrier D.E."/>
            <person name="Friedrich M."/>
            <person name="Gordon C.M."/>
            <person name="Jindra M."/>
            <person name="Klingler M."/>
            <person name="Lan Q."/>
            <person name="Lattorff H.M."/>
            <person name="Laudet V."/>
            <person name="von Levetsow C."/>
            <person name="Liu Z."/>
            <person name="Lutz R."/>
            <person name="Lynch J.A."/>
            <person name="da Fonseca R.N."/>
            <person name="Posnien N."/>
            <person name="Reuter R."/>
            <person name="Roth S."/>
            <person name="Savard J."/>
            <person name="Schinko J.B."/>
            <person name="Schmitt C."/>
            <person name="Schoppmeier M."/>
            <person name="Schroder R."/>
            <person name="Shippy T.D."/>
            <person name="Simonnet F."/>
            <person name="Marques-Souza H."/>
            <person name="Tautz D."/>
            <person name="Tomoyasu Y."/>
            <person name="Trauner J."/>
            <person name="Van der Zee M."/>
            <person name="Vervoort M."/>
            <person name="Wittkopp N."/>
            <person name="Wimmer E.A."/>
            <person name="Yang X."/>
            <person name="Jones A.K."/>
            <person name="Sattelle D.B."/>
            <person name="Ebert P.R."/>
            <person name="Nelson D."/>
            <person name="Scott J.G."/>
            <person name="Beeman R.W."/>
            <person name="Muthukrishnan S."/>
            <person name="Kramer K.J."/>
            <person name="Arakane Y."/>
            <person name="Beeman R.W."/>
            <person name="Zhu Q."/>
            <person name="Hogenkamp D."/>
            <person name="Dixit R."/>
            <person name="Oppert B."/>
            <person name="Jiang H."/>
            <person name="Zou Z."/>
            <person name="Marshall J."/>
            <person name="Elpidina E."/>
            <person name="Vinokurov K."/>
            <person name="Oppert C."/>
            <person name="Zou Z."/>
            <person name="Evans J."/>
            <person name="Lu Z."/>
            <person name="Zhao P."/>
            <person name="Sumathipala N."/>
            <person name="Altincicek B."/>
            <person name="Vilcinskas A."/>
            <person name="Williams M."/>
            <person name="Hultmark D."/>
            <person name="Hetru C."/>
            <person name="Jiang H."/>
            <person name="Grimmelikhuijzen C.J."/>
            <person name="Hauser F."/>
            <person name="Cazzamali G."/>
            <person name="Williamson M."/>
            <person name="Park Y."/>
            <person name="Li B."/>
            <person name="Tanaka Y."/>
            <person name="Predel R."/>
            <person name="Neupert S."/>
            <person name="Schachtner J."/>
            <person name="Verleyen P."/>
            <person name="Raible F."/>
            <person name="Bork P."/>
            <person name="Friedrich M."/>
            <person name="Walden K.K."/>
            <person name="Robertson H.M."/>
            <person name="Angeli S."/>
            <person name="Foret S."/>
            <person name="Bucher G."/>
            <person name="Schuetz S."/>
            <person name="Maleszka R."/>
            <person name="Wimmer E.A."/>
            <person name="Beeman R.W."/>
            <person name="Lorenzen M."/>
            <person name="Tomoyasu Y."/>
            <person name="Miller S.C."/>
            <person name="Grossmann D."/>
            <person name="Bucher G."/>
        </authorList>
    </citation>
    <scope>NUCLEOTIDE SEQUENCE [LARGE SCALE GENOMIC DNA]</scope>
    <source>
        <strain evidence="4 5">Georgia GA2</strain>
    </source>
</reference>
<organism evidence="4 5">
    <name type="scientific">Tribolium castaneum</name>
    <name type="common">Red flour beetle</name>
    <dbReference type="NCBI Taxonomy" id="7070"/>
    <lineage>
        <taxon>Eukaryota</taxon>
        <taxon>Metazoa</taxon>
        <taxon>Ecdysozoa</taxon>
        <taxon>Arthropoda</taxon>
        <taxon>Hexapoda</taxon>
        <taxon>Insecta</taxon>
        <taxon>Pterygota</taxon>
        <taxon>Neoptera</taxon>
        <taxon>Endopterygota</taxon>
        <taxon>Coleoptera</taxon>
        <taxon>Polyphaga</taxon>
        <taxon>Cucujiformia</taxon>
        <taxon>Tenebrionidae</taxon>
        <taxon>Tenebrionidae incertae sedis</taxon>
        <taxon>Tribolium</taxon>
    </lineage>
</organism>
<gene>
    <name evidence="4" type="primary">GLEAN_09215-OG24222</name>
    <name evidence="4" type="ORF">TcasGA2_TC030692</name>
</gene>
<dbReference type="GO" id="GO:0005085">
    <property type="term" value="F:guanyl-nucleotide exchange factor activity"/>
    <property type="evidence" value="ECO:0000318"/>
    <property type="project" value="GO_Central"/>
</dbReference>
<dbReference type="PANTHER" id="PTHR13276">
    <property type="entry name" value="GUANINE NUCLEOTIDE EXCHANGE FACTOR MSS4"/>
    <property type="match status" value="1"/>
</dbReference>
<dbReference type="InterPro" id="IPR011057">
    <property type="entry name" value="Mss4-like_sf"/>
</dbReference>
<dbReference type="FunCoup" id="D6WSW3">
    <property type="interactions" value="931"/>
</dbReference>
<keyword evidence="5" id="KW-1185">Reference proteome</keyword>
<keyword evidence="1" id="KW-0813">Transport</keyword>
<dbReference type="GO" id="GO:0007264">
    <property type="term" value="P:small GTPase-mediated signal transduction"/>
    <property type="evidence" value="ECO:0007669"/>
    <property type="project" value="InterPro"/>
</dbReference>
<dbReference type="GO" id="GO:0008270">
    <property type="term" value="F:zinc ion binding"/>
    <property type="evidence" value="ECO:0000318"/>
    <property type="project" value="GO_Central"/>
</dbReference>
<dbReference type="InterPro" id="IPR007515">
    <property type="entry name" value="Mss4"/>
</dbReference>
<dbReference type="FunFam" id="2.170.150.10:FF:000005">
    <property type="entry name" value="Guanine nucleotide exchange factor MSS4"/>
    <property type="match status" value="1"/>
</dbReference>
<dbReference type="SUPFAM" id="SSF51316">
    <property type="entry name" value="Mss4-like"/>
    <property type="match status" value="1"/>
</dbReference>
<evidence type="ECO:0000313" key="5">
    <source>
        <dbReference type="Proteomes" id="UP000007266"/>
    </source>
</evidence>
<accession>D6WSW3</accession>
<dbReference type="Pfam" id="PF04421">
    <property type="entry name" value="Mss4"/>
    <property type="match status" value="1"/>
</dbReference>
<evidence type="ECO:0000256" key="3">
    <source>
        <dbReference type="ARBA" id="ARBA00022927"/>
    </source>
</evidence>
<evidence type="ECO:0000256" key="2">
    <source>
        <dbReference type="ARBA" id="ARBA00022658"/>
    </source>
</evidence>
<evidence type="ECO:0000313" key="4">
    <source>
        <dbReference type="EMBL" id="EFA07674.2"/>
    </source>
</evidence>
<name>D6WSW3_TRICA</name>
<dbReference type="AlphaFoldDB" id="D6WSW3"/>
<dbReference type="InParanoid" id="D6WSW3"/>
<evidence type="ECO:0000256" key="1">
    <source>
        <dbReference type="ARBA" id="ARBA00022448"/>
    </source>
</evidence>
<dbReference type="InterPro" id="IPR011323">
    <property type="entry name" value="Mss4/transl-control_tumour"/>
</dbReference>
<proteinExistence type="predicted"/>
<protein>
    <submittedName>
        <fullName evidence="4">Guanine nucleotide exchange factor MSS4 homolog-like Protein</fullName>
    </submittedName>
</protein>
<dbReference type="GO" id="GO:0016020">
    <property type="term" value="C:membrane"/>
    <property type="evidence" value="ECO:0000318"/>
    <property type="project" value="GO_Central"/>
</dbReference>
<dbReference type="GO" id="GO:0015031">
    <property type="term" value="P:protein transport"/>
    <property type="evidence" value="ECO:0007669"/>
    <property type="project" value="UniProtKB-KW"/>
</dbReference>
<dbReference type="STRING" id="7070.D6WSW3"/>
<dbReference type="Gene3D" id="2.170.150.10">
    <property type="entry name" value="Metal Binding Protein, Guanine Nucleotide Exchange Factor, Chain A"/>
    <property type="match status" value="1"/>
</dbReference>
<dbReference type="GO" id="GO:0005829">
    <property type="term" value="C:cytosol"/>
    <property type="evidence" value="ECO:0000318"/>
    <property type="project" value="GO_Central"/>
</dbReference>
<keyword evidence="3" id="KW-0653">Protein transport</keyword>
<sequence length="120" mass="13367">MPVCSENYESEIAEGRNCRSVKCKFCGSVILSPSTATFASFEFQLPLIRQNKSNETEPETETVSFFWSVSDMYTFQNVGFSHTVGNNKYLACADCEAGPIGYHDLTNKTSFVALSRVQHS</sequence>
<dbReference type="OMA" id="VPLMMQK"/>
<dbReference type="GO" id="GO:0006892">
    <property type="term" value="P:post-Golgi vesicle-mediated transport"/>
    <property type="evidence" value="ECO:0000318"/>
    <property type="project" value="GO_Central"/>
</dbReference>
<dbReference type="PANTHER" id="PTHR13276:SF0">
    <property type="entry name" value="GUANINE NUCLEOTIDE EXCHANGE FACTOR MSS4"/>
    <property type="match status" value="1"/>
</dbReference>
<dbReference type="PROSITE" id="PS51796">
    <property type="entry name" value="MSS4"/>
    <property type="match status" value="1"/>
</dbReference>
<reference evidence="4 5" key="2">
    <citation type="journal article" date="2010" name="Nucleic Acids Res.">
        <title>BeetleBase in 2010: revisions to provide comprehensive genomic information for Tribolium castaneum.</title>
        <authorList>
            <person name="Kim H.S."/>
            <person name="Murphy T."/>
            <person name="Xia J."/>
            <person name="Caragea D."/>
            <person name="Park Y."/>
            <person name="Beeman R.W."/>
            <person name="Lorenzen M.D."/>
            <person name="Butcher S."/>
            <person name="Manak J.R."/>
            <person name="Brown S.J."/>
        </authorList>
    </citation>
    <scope>GENOME REANNOTATION</scope>
    <source>
        <strain evidence="4 5">Georgia GA2</strain>
    </source>
</reference>
<dbReference type="OrthoDB" id="30840at2759"/>
<dbReference type="Proteomes" id="UP000007266">
    <property type="component" value="Linkage group 7"/>
</dbReference>
<keyword evidence="2" id="KW-0344">Guanine-nucleotide releasing factor</keyword>